<sequence length="392" mass="43852">MRLSTRTLTVSVLVGVCLLVAFANRPTAWPTLPTVPVVAQVVSVVSVVTAEPAAPGDNHRIDGTAADADTEEEPPITPQLQWRAEVCERTALDCATAIAPCVDRPPDRRHDPIAFNLPFSQDVCETEIRPIAGCYPDELQKCLQRGAGQNKWIVFIGDSVTRKMFERTALLLGPEVFEPLEMSGDRHNRFTIAPHYENKEFLAFGQVLLTELFIGGSTDEHLLDNFRVGLQLPEEDRLRLLARQGLGADSLLYRKPDRVFVNVGLWDSRDVPVPQYREQLSKWPLFFHNEMKLSADAMVWRSTTPTSDRLPTQDPSRAEMTVGKISAMNDVAYDIFVQTSGWHFLDQFNLVGGWDASKREPLIAGDRYHPLLSVICMLAEYALNSICMLPPP</sequence>
<reference evidence="4" key="1">
    <citation type="submission" date="2011-02" db="EMBL/GenBank/DDBJ databases">
        <title>The Genome Sequence of Capsaspora owczarzaki ATCC 30864.</title>
        <authorList>
            <person name="Russ C."/>
            <person name="Cuomo C."/>
            <person name="Burger G."/>
            <person name="Gray M.W."/>
            <person name="Holland P.W.H."/>
            <person name="King N."/>
            <person name="Lang F.B.F."/>
            <person name="Roger A.J."/>
            <person name="Ruiz-Trillo I."/>
            <person name="Young S.K."/>
            <person name="Zeng Q."/>
            <person name="Gargeya S."/>
            <person name="Alvarado L."/>
            <person name="Berlin A."/>
            <person name="Chapman S.B."/>
            <person name="Chen Z."/>
            <person name="Freedman E."/>
            <person name="Gellesch M."/>
            <person name="Goldberg J."/>
            <person name="Griggs A."/>
            <person name="Gujja S."/>
            <person name="Heilman E."/>
            <person name="Heiman D."/>
            <person name="Howarth C."/>
            <person name="Mehta T."/>
            <person name="Neiman D."/>
            <person name="Pearson M."/>
            <person name="Roberts A."/>
            <person name="Saif S."/>
            <person name="Shea T."/>
            <person name="Shenoy N."/>
            <person name="Sisk P."/>
            <person name="Stolte C."/>
            <person name="Sykes S."/>
            <person name="White J."/>
            <person name="Yandava C."/>
            <person name="Haas B."/>
            <person name="Nusbaum C."/>
            <person name="Birren B."/>
        </authorList>
    </citation>
    <scope>NUCLEOTIDE SEQUENCE</scope>
    <source>
        <strain evidence="4">ATCC 30864</strain>
    </source>
</reference>
<accession>A0A0D2VXX4</accession>
<name>A0A0D2VXX4_CAPO3</name>
<evidence type="ECO:0000313" key="3">
    <source>
        <dbReference type="EMBL" id="KJE96527.1"/>
    </source>
</evidence>
<feature type="region of interest" description="Disordered" evidence="1">
    <location>
        <begin position="53"/>
        <end position="77"/>
    </location>
</feature>
<dbReference type="InParanoid" id="A0A0D2VXX4"/>
<organism evidence="3 4">
    <name type="scientific">Capsaspora owczarzaki (strain ATCC 30864)</name>
    <dbReference type="NCBI Taxonomy" id="595528"/>
    <lineage>
        <taxon>Eukaryota</taxon>
        <taxon>Filasterea</taxon>
        <taxon>Capsaspora</taxon>
    </lineage>
</organism>
<dbReference type="AlphaFoldDB" id="A0A0D2VXX4"/>
<evidence type="ECO:0000313" key="4">
    <source>
        <dbReference type="Proteomes" id="UP000008743"/>
    </source>
</evidence>
<dbReference type="RefSeq" id="XP_004344457.1">
    <property type="nucleotide sequence ID" value="XM_004344407.2"/>
</dbReference>
<proteinExistence type="predicted"/>
<gene>
    <name evidence="3" type="ORF">CAOG_006836</name>
</gene>
<feature type="signal peptide" evidence="2">
    <location>
        <begin position="1"/>
        <end position="23"/>
    </location>
</feature>
<dbReference type="Gene3D" id="3.40.50.1110">
    <property type="entry name" value="SGNH hydrolase"/>
    <property type="match status" value="1"/>
</dbReference>
<feature type="chain" id="PRO_5002254588" evidence="2">
    <location>
        <begin position="24"/>
        <end position="392"/>
    </location>
</feature>
<dbReference type="Proteomes" id="UP000008743">
    <property type="component" value="Unassembled WGS sequence"/>
</dbReference>
<dbReference type="SUPFAM" id="SSF52266">
    <property type="entry name" value="SGNH hydrolase"/>
    <property type="match status" value="1"/>
</dbReference>
<dbReference type="PhylomeDB" id="A0A0D2VXX4"/>
<keyword evidence="4" id="KW-1185">Reference proteome</keyword>
<dbReference type="InterPro" id="IPR036514">
    <property type="entry name" value="SGNH_hydro_sf"/>
</dbReference>
<evidence type="ECO:0000256" key="1">
    <source>
        <dbReference type="SAM" id="MobiDB-lite"/>
    </source>
</evidence>
<keyword evidence="2" id="KW-0732">Signal</keyword>
<protein>
    <submittedName>
        <fullName evidence="3">Uncharacterized protein</fullName>
    </submittedName>
</protein>
<evidence type="ECO:0000256" key="2">
    <source>
        <dbReference type="SAM" id="SignalP"/>
    </source>
</evidence>
<dbReference type="EMBL" id="KE346371">
    <property type="protein sequence ID" value="KJE96527.1"/>
    <property type="molecule type" value="Genomic_DNA"/>
</dbReference>